<dbReference type="PRINTS" id="PR00452">
    <property type="entry name" value="SH3DOMAIN"/>
</dbReference>
<dbReference type="FunFam" id="2.30.30.40:FF:000072">
    <property type="entry name" value="Unconventional Myosin IB"/>
    <property type="match status" value="1"/>
</dbReference>
<dbReference type="AlphaFoldDB" id="A0A0K0G1T2"/>
<keyword evidence="3" id="KW-0472">Membrane</keyword>
<keyword evidence="1 2" id="KW-0728">SH3 domain</keyword>
<name>A0A0K0G1T2_STRVS</name>
<accession>A0A0K0G1T2</accession>
<dbReference type="InterPro" id="IPR001452">
    <property type="entry name" value="SH3_domain"/>
</dbReference>
<evidence type="ECO:0000313" key="5">
    <source>
        <dbReference type="Proteomes" id="UP000035680"/>
    </source>
</evidence>
<evidence type="ECO:0000256" key="2">
    <source>
        <dbReference type="PROSITE-ProRule" id="PRU00192"/>
    </source>
</evidence>
<reference evidence="5" key="1">
    <citation type="submission" date="2014-07" db="EMBL/GenBank/DDBJ databases">
        <authorList>
            <person name="Martin A.A"/>
            <person name="De Silva N."/>
        </authorList>
    </citation>
    <scope>NUCLEOTIDE SEQUENCE</scope>
</reference>
<evidence type="ECO:0000256" key="3">
    <source>
        <dbReference type="SAM" id="Phobius"/>
    </source>
</evidence>
<sequence>MSGRIYFFFYFFFLLFLGYTLHNVVLTESNIHFVEMFFLFEIMLPPPPIAPKPRNDSSTATSSYRNRPVVNSFNNAKMLFNSLSQPQTRTTLVNAVKTPLVQKAVITGAQNDQVRESAVVMGGKVAKDEKFKQQLADIIKHFDKSTAITPTNNTNNISSKSSLMSSSNISANNYSQPISPEPLDPFNNSNTRNINHTFSQSLSTTTNNIMSTTKSSSMTIDDILFGDIVENKKTAPNRPPPPKKKLNSISTPSYSSELDCYEQQHQTNFYHQEQGHDYHSTLAEPFNPYCPSNKYGPGLAALEKNLRGSPDIHITEPYAVAIYPYKPNHFDEIPCEVNDIIILIREIDEYWVEGRNHRTGVSGIIPLNYLQIKLPLAPVTSSESPYYSSGYGSTSSLSPKGNDFPGKVVDKSNINNDIIVCTALYDYDSNIKGDLKFCAGDLIVIHERLNNDWLRGQLGKNIGIFPITYVNIENLDSIPLCSNETVVSTNEEVDYVKALYEYKSSVEGDLTFNVGDLIKIIEKINDDWIRGELHGVVGLVPMTYVEKV</sequence>
<dbReference type="PRINTS" id="PR00499">
    <property type="entry name" value="P67PHOX"/>
</dbReference>
<dbReference type="InterPro" id="IPR036028">
    <property type="entry name" value="SH3-like_dom_sf"/>
</dbReference>
<keyword evidence="3" id="KW-1133">Transmembrane helix</keyword>
<dbReference type="Pfam" id="PF00018">
    <property type="entry name" value="SH3_1"/>
    <property type="match status" value="2"/>
</dbReference>
<dbReference type="WBParaSite" id="SVE_1867500.1">
    <property type="protein sequence ID" value="SVE_1867500.1"/>
    <property type="gene ID" value="SVE_1867500"/>
</dbReference>
<dbReference type="CDD" id="cd00174">
    <property type="entry name" value="SH3"/>
    <property type="match status" value="2"/>
</dbReference>
<organism evidence="5 6">
    <name type="scientific">Strongyloides venezuelensis</name>
    <name type="common">Threadworm</name>
    <dbReference type="NCBI Taxonomy" id="75913"/>
    <lineage>
        <taxon>Eukaryota</taxon>
        <taxon>Metazoa</taxon>
        <taxon>Ecdysozoa</taxon>
        <taxon>Nematoda</taxon>
        <taxon>Chromadorea</taxon>
        <taxon>Rhabditida</taxon>
        <taxon>Tylenchina</taxon>
        <taxon>Panagrolaimomorpha</taxon>
        <taxon>Strongyloidoidea</taxon>
        <taxon>Strongyloididae</taxon>
        <taxon>Strongyloides</taxon>
    </lineage>
</organism>
<dbReference type="PANTHER" id="PTHR14167">
    <property type="entry name" value="SH3 DOMAIN-CONTAINING"/>
    <property type="match status" value="1"/>
</dbReference>
<proteinExistence type="predicted"/>
<evidence type="ECO:0000256" key="1">
    <source>
        <dbReference type="ARBA" id="ARBA00022443"/>
    </source>
</evidence>
<evidence type="ECO:0000259" key="4">
    <source>
        <dbReference type="PROSITE" id="PS50002"/>
    </source>
</evidence>
<feature type="domain" description="SH3" evidence="4">
    <location>
        <begin position="314"/>
        <end position="375"/>
    </location>
</feature>
<keyword evidence="5" id="KW-1185">Reference proteome</keyword>
<dbReference type="SMART" id="SM00326">
    <property type="entry name" value="SH3"/>
    <property type="match status" value="3"/>
</dbReference>
<dbReference type="Pfam" id="PF07653">
    <property type="entry name" value="SH3_2"/>
    <property type="match status" value="1"/>
</dbReference>
<protein>
    <submittedName>
        <fullName evidence="6">LD44138p (inferred by orthology to a D. melanogaster protein)</fullName>
    </submittedName>
</protein>
<dbReference type="Gene3D" id="2.30.30.40">
    <property type="entry name" value="SH3 Domains"/>
    <property type="match status" value="3"/>
</dbReference>
<dbReference type="SUPFAM" id="SSF50044">
    <property type="entry name" value="SH3-domain"/>
    <property type="match status" value="3"/>
</dbReference>
<keyword evidence="3" id="KW-0812">Transmembrane</keyword>
<dbReference type="InterPro" id="IPR050384">
    <property type="entry name" value="Endophilin_SH3RF"/>
</dbReference>
<dbReference type="GO" id="GO:0016192">
    <property type="term" value="P:vesicle-mediated transport"/>
    <property type="evidence" value="ECO:0007669"/>
    <property type="project" value="UniProtKB-ARBA"/>
</dbReference>
<reference evidence="6" key="2">
    <citation type="submission" date="2015-08" db="UniProtKB">
        <authorList>
            <consortium name="WormBaseParasite"/>
        </authorList>
    </citation>
    <scope>IDENTIFICATION</scope>
</reference>
<dbReference type="PROSITE" id="PS50002">
    <property type="entry name" value="SH3"/>
    <property type="match status" value="3"/>
</dbReference>
<dbReference type="Proteomes" id="UP000035680">
    <property type="component" value="Unassembled WGS sequence"/>
</dbReference>
<feature type="domain" description="SH3" evidence="4">
    <location>
        <begin position="491"/>
        <end position="548"/>
    </location>
</feature>
<evidence type="ECO:0000313" key="6">
    <source>
        <dbReference type="WBParaSite" id="SVE_1867500.1"/>
    </source>
</evidence>
<feature type="transmembrane region" description="Helical" evidence="3">
    <location>
        <begin position="7"/>
        <end position="26"/>
    </location>
</feature>
<dbReference type="STRING" id="75913.A0A0K0G1T2"/>
<feature type="domain" description="SH3" evidence="4">
    <location>
        <begin position="416"/>
        <end position="475"/>
    </location>
</feature>
<dbReference type="PANTHER" id="PTHR14167:SF116">
    <property type="entry name" value="CAP, ISOFORM AC"/>
    <property type="match status" value="1"/>
</dbReference>